<proteinExistence type="predicted"/>
<evidence type="ECO:0000313" key="1">
    <source>
        <dbReference type="EMBL" id="CAD9751108.1"/>
    </source>
</evidence>
<organism evidence="1">
    <name type="scientific">Lotharella oceanica</name>
    <dbReference type="NCBI Taxonomy" id="641309"/>
    <lineage>
        <taxon>Eukaryota</taxon>
        <taxon>Sar</taxon>
        <taxon>Rhizaria</taxon>
        <taxon>Cercozoa</taxon>
        <taxon>Chlorarachniophyceae</taxon>
        <taxon>Lotharella</taxon>
    </lineage>
</organism>
<dbReference type="EMBL" id="HBHP01005710">
    <property type="protein sequence ID" value="CAD9751108.1"/>
    <property type="molecule type" value="Transcribed_RNA"/>
</dbReference>
<protein>
    <submittedName>
        <fullName evidence="1">Uncharacterized protein</fullName>
    </submittedName>
</protein>
<accession>A0A7S2TID1</accession>
<gene>
    <name evidence="1" type="ORF">LSP00402_LOCUS3547</name>
</gene>
<dbReference type="AlphaFoldDB" id="A0A7S2TID1"/>
<name>A0A7S2TID1_9EUKA</name>
<sequence length="271" mass="29667">MREYPQPAAPVLGIYELGSVVVASGEEGKGAFVRITNPFPGWVEKDGLQPAARIRSIEAMLAASTAIPKVIGAGQKIFRDLRSYLCFWGTVSKHLVPIMAKLNPQFSLSLVERIVEYARDPEEDQRFNVLRAFPSMTATSSTTAPPRLRVMVFYSKARAGRDPPLLDRFLEGVKGVATRIGGNGNGLAVELIEVVDGESATNDSRGTATFKPQGVISSSLVMKAKDLTFFGLHRNDGQVWHMCIVDEAGVVLRNSWPQARVVDLVARDRIK</sequence>
<reference evidence="1" key="1">
    <citation type="submission" date="2021-01" db="EMBL/GenBank/DDBJ databases">
        <authorList>
            <person name="Corre E."/>
            <person name="Pelletier E."/>
            <person name="Niang G."/>
            <person name="Scheremetjew M."/>
            <person name="Finn R."/>
            <person name="Kale V."/>
            <person name="Holt S."/>
            <person name="Cochrane G."/>
            <person name="Meng A."/>
            <person name="Brown T."/>
            <person name="Cohen L."/>
        </authorList>
    </citation>
    <scope>NUCLEOTIDE SEQUENCE</scope>
    <source>
        <strain evidence="1">CCMP622</strain>
    </source>
</reference>